<name>A0ABX7NA83_9BACT</name>
<dbReference type="Gene3D" id="3.40.390.10">
    <property type="entry name" value="Collagenase (Catalytic Domain)"/>
    <property type="match status" value="1"/>
</dbReference>
<dbReference type="PROSITE" id="PS51257">
    <property type="entry name" value="PROKAR_LIPOPROTEIN"/>
    <property type="match status" value="1"/>
</dbReference>
<dbReference type="Pfam" id="PF16313">
    <property type="entry name" value="DUF4953"/>
    <property type="match status" value="1"/>
</dbReference>
<dbReference type="EMBL" id="CP071091">
    <property type="protein sequence ID" value="QSQ15396.1"/>
    <property type="molecule type" value="Genomic_DNA"/>
</dbReference>
<accession>A0ABX7NA83</accession>
<dbReference type="SUPFAM" id="SSF55486">
    <property type="entry name" value="Metalloproteases ('zincins'), catalytic domain"/>
    <property type="match status" value="1"/>
</dbReference>
<evidence type="ECO:0000259" key="1">
    <source>
        <dbReference type="Pfam" id="PF16313"/>
    </source>
</evidence>
<keyword evidence="2" id="KW-0645">Protease</keyword>
<evidence type="ECO:0000313" key="3">
    <source>
        <dbReference type="Proteomes" id="UP000663090"/>
    </source>
</evidence>
<keyword evidence="2" id="KW-0482">Metalloprotease</keyword>
<dbReference type="Proteomes" id="UP000663090">
    <property type="component" value="Chromosome"/>
</dbReference>
<evidence type="ECO:0000313" key="2">
    <source>
        <dbReference type="EMBL" id="QSQ15396.1"/>
    </source>
</evidence>
<organism evidence="2 3">
    <name type="scientific">Myxococcus landrumensis</name>
    <dbReference type="NCBI Taxonomy" id="2813577"/>
    <lineage>
        <taxon>Bacteria</taxon>
        <taxon>Pseudomonadati</taxon>
        <taxon>Myxococcota</taxon>
        <taxon>Myxococcia</taxon>
        <taxon>Myxococcales</taxon>
        <taxon>Cystobacterineae</taxon>
        <taxon>Myxococcaceae</taxon>
        <taxon>Myxococcus</taxon>
    </lineage>
</organism>
<protein>
    <submittedName>
        <fullName evidence="2">Zinc-dependent metalloprotease</fullName>
    </submittedName>
</protein>
<dbReference type="InterPro" id="IPR024079">
    <property type="entry name" value="MetalloPept_cat_dom_sf"/>
</dbReference>
<sequence length="767" mass="84309">MRWNSPLRRGWFGAVTTIVALGVGCGPATDANEPQPTPETPAESLQVNLDDAFVAVPRKVSSEQQAVIRQRLDGQVSNSGESFYLAIRKSELNQRWFMSAYLKQLFPGAVMYGAATSLGTRVVSFKEQNGKLFVFDVDERKTTSDIFDPDVLIEAWPIVNDYGAFNALRGSNSYILVDPTAGLNRFAIMGEAYGASGTRFETELAFAQRFRKISDGVTFEQIFTGYADVADPDSGDYLENNQLRSSGTLGIALRRYQEGQGYTPTALPDQEHYFRGEPRMIPNTGAVEQTAAKWNIRPGMKPIKWIITDTVLSVQADPRFQQYDVVGAVKRGVEGWNQAFGFKVFEASVGSSEGFADDDKNAIIFDPDASAGFAFADWRTNPNTAEIRGASVYVNALWLELADADFEGDAQARVAAKVKNHRKTPKMSWGGFDAGHLCEMPLPPLREGASAKHEKLKKKVSDAAAAQTLALTKKEKVERYLTHVILHEVGHTLGLRHNFAGSLVYDGTPNTPRSNSVMEYVVDADAVYVDVPQSYDVQAVRYLYNLSSEQPTDLFCTDEHTRVEPYCNRYDQYSDPLGEDYGPTFLLVKELVLYEVLPFPVLAAAFDHYGNATLQWARAGTSADRRFAYNIAMAYVRPPVALPPDAGPGFGAAADDLARRVLSRLYLDPVASRGAFNATPAESSAITPAAVADIHGILINVDGIRSFQSRRTMVDILKSMQSLGAYSALRQGRDTVATQAGTLSGTQKLLAEDLLARIDLALSPYYR</sequence>
<keyword evidence="3" id="KW-1185">Reference proteome</keyword>
<reference evidence="2 3" key="1">
    <citation type="submission" date="2021-02" db="EMBL/GenBank/DDBJ databases">
        <title>De Novo genome assembly of isolated myxobacteria.</title>
        <authorList>
            <person name="Stevens D.C."/>
        </authorList>
    </citation>
    <scope>NUCLEOTIDE SEQUENCE [LARGE SCALE GENOMIC DNA]</scope>
    <source>
        <strain evidence="2 3">SCHIC003</strain>
    </source>
</reference>
<gene>
    <name evidence="2" type="ORF">JY572_04770</name>
</gene>
<dbReference type="GO" id="GO:0008237">
    <property type="term" value="F:metallopeptidase activity"/>
    <property type="evidence" value="ECO:0007669"/>
    <property type="project" value="UniProtKB-KW"/>
</dbReference>
<dbReference type="RefSeq" id="WP_206717106.1">
    <property type="nucleotide sequence ID" value="NZ_CP071091.1"/>
</dbReference>
<feature type="domain" description="EcxA zinc-binding" evidence="1">
    <location>
        <begin position="473"/>
        <end position="545"/>
    </location>
</feature>
<keyword evidence="2" id="KW-0378">Hydrolase</keyword>
<proteinExistence type="predicted"/>
<dbReference type="PANTHER" id="PTHR38478:SF1">
    <property type="entry name" value="ZINC DEPENDENT METALLOPROTEASE DOMAIN LIPOPROTEIN"/>
    <property type="match status" value="1"/>
</dbReference>
<dbReference type="PANTHER" id="PTHR38478">
    <property type="entry name" value="PEPTIDASE M1A AND M12B"/>
    <property type="match status" value="1"/>
</dbReference>
<dbReference type="InterPro" id="IPR032534">
    <property type="entry name" value="EcxA_zinc-bd"/>
</dbReference>